<keyword evidence="3" id="KW-1185">Reference proteome</keyword>
<dbReference type="AlphaFoldDB" id="A0AAV5JWY0"/>
<comment type="caution">
    <text evidence="2">The sequence shown here is derived from an EMBL/GenBank/DDBJ whole genome shotgun (WGS) entry which is preliminary data.</text>
</comment>
<feature type="region of interest" description="Disordered" evidence="1">
    <location>
        <begin position="1"/>
        <end position="20"/>
    </location>
</feature>
<dbReference type="PANTHER" id="PTHR45786">
    <property type="entry name" value="DNA BINDING PROTEIN-LIKE"/>
    <property type="match status" value="1"/>
</dbReference>
<feature type="compositionally biased region" description="Basic and acidic residues" evidence="1">
    <location>
        <begin position="1"/>
        <end position="12"/>
    </location>
</feature>
<name>A0AAV5JWY0_9ROSI</name>
<dbReference type="EMBL" id="BPVZ01000041">
    <property type="protein sequence ID" value="GKV14785.1"/>
    <property type="molecule type" value="Genomic_DNA"/>
</dbReference>
<accession>A0AAV5JWY0</accession>
<dbReference type="Proteomes" id="UP001054252">
    <property type="component" value="Unassembled WGS sequence"/>
</dbReference>
<evidence type="ECO:0000313" key="3">
    <source>
        <dbReference type="Proteomes" id="UP001054252"/>
    </source>
</evidence>
<evidence type="ECO:0000256" key="1">
    <source>
        <dbReference type="SAM" id="MobiDB-lite"/>
    </source>
</evidence>
<evidence type="ECO:0008006" key="4">
    <source>
        <dbReference type="Google" id="ProtNLM"/>
    </source>
</evidence>
<proteinExistence type="predicted"/>
<organism evidence="2 3">
    <name type="scientific">Rubroshorea leprosula</name>
    <dbReference type="NCBI Taxonomy" id="152421"/>
    <lineage>
        <taxon>Eukaryota</taxon>
        <taxon>Viridiplantae</taxon>
        <taxon>Streptophyta</taxon>
        <taxon>Embryophyta</taxon>
        <taxon>Tracheophyta</taxon>
        <taxon>Spermatophyta</taxon>
        <taxon>Magnoliopsida</taxon>
        <taxon>eudicotyledons</taxon>
        <taxon>Gunneridae</taxon>
        <taxon>Pentapetalae</taxon>
        <taxon>rosids</taxon>
        <taxon>malvids</taxon>
        <taxon>Malvales</taxon>
        <taxon>Dipterocarpaceae</taxon>
        <taxon>Rubroshorea</taxon>
    </lineage>
</organism>
<sequence length="310" mass="35771">MKGIKQDGRQMEIGESSNSATRISEKIVRTIEESQENIFTLAQSQEIRRTGIRRQNGANPFDVPQRSTRKRQREASNNVEQRNVLIDFGPPIYICTKCGAWHWIQEKIKKDRRQGPFRFKLCGQCCHRIGSLLPPEGQNPTFAQLYVFDTDNEVHNRLNVANTSTDDDPLNKEIVEDLIKMFDECNKLVQVFQRARDTLVENGIPEFQLKLLSGGGPGDHQYSAPEMAETVGLIIGAEEEIVQGRDVIIQHRNGTMKRINSSFPYYMALQYPILFPYGEEGYRNNLYEVDENGNQTNDRISICDYYRYYF</sequence>
<protein>
    <recommendedName>
        <fullName evidence="4">Helitron helicase-like domain-containing protein</fullName>
    </recommendedName>
</protein>
<dbReference type="PANTHER" id="PTHR45786:SF74">
    <property type="entry name" value="ATP-DEPENDENT DNA HELICASE"/>
    <property type="match status" value="1"/>
</dbReference>
<feature type="region of interest" description="Disordered" evidence="1">
    <location>
        <begin position="50"/>
        <end position="78"/>
    </location>
</feature>
<reference evidence="2 3" key="1">
    <citation type="journal article" date="2021" name="Commun. Biol.">
        <title>The genome of Shorea leprosula (Dipterocarpaceae) highlights the ecological relevance of drought in aseasonal tropical rainforests.</title>
        <authorList>
            <person name="Ng K.K.S."/>
            <person name="Kobayashi M.J."/>
            <person name="Fawcett J.A."/>
            <person name="Hatakeyama M."/>
            <person name="Paape T."/>
            <person name="Ng C.H."/>
            <person name="Ang C.C."/>
            <person name="Tnah L.H."/>
            <person name="Lee C.T."/>
            <person name="Nishiyama T."/>
            <person name="Sese J."/>
            <person name="O'Brien M.J."/>
            <person name="Copetti D."/>
            <person name="Mohd Noor M.I."/>
            <person name="Ong R.C."/>
            <person name="Putra M."/>
            <person name="Sireger I.Z."/>
            <person name="Indrioko S."/>
            <person name="Kosugi Y."/>
            <person name="Izuno A."/>
            <person name="Isagi Y."/>
            <person name="Lee S.L."/>
            <person name="Shimizu K.K."/>
        </authorList>
    </citation>
    <scope>NUCLEOTIDE SEQUENCE [LARGE SCALE GENOMIC DNA]</scope>
    <source>
        <strain evidence="2">214</strain>
    </source>
</reference>
<evidence type="ECO:0000313" key="2">
    <source>
        <dbReference type="EMBL" id="GKV14785.1"/>
    </source>
</evidence>
<gene>
    <name evidence="2" type="ORF">SLEP1_g25605</name>
</gene>